<dbReference type="AlphaFoldDB" id="A0A6J4PKT0"/>
<evidence type="ECO:0000313" key="2">
    <source>
        <dbReference type="EMBL" id="CAA9413072.1"/>
    </source>
</evidence>
<dbReference type="EMBL" id="CADCUS010000316">
    <property type="protein sequence ID" value="CAA9413072.1"/>
    <property type="molecule type" value="Genomic_DNA"/>
</dbReference>
<feature type="non-terminal residue" evidence="2">
    <location>
        <position position="38"/>
    </location>
</feature>
<protein>
    <submittedName>
        <fullName evidence="2">Uncharacterized protein</fullName>
    </submittedName>
</protein>
<feature type="compositionally biased region" description="Basic and acidic residues" evidence="1">
    <location>
        <begin position="1"/>
        <end position="17"/>
    </location>
</feature>
<proteinExistence type="predicted"/>
<name>A0A6J4PKT0_9PSEU</name>
<feature type="non-terminal residue" evidence="2">
    <location>
        <position position="1"/>
    </location>
</feature>
<sequence>RGPHPRGDRRVDRRAGDRGAGWARRCTAGRRGRADRRM</sequence>
<organism evidence="2">
    <name type="scientific">uncultured Pseudonocardia sp</name>
    <dbReference type="NCBI Taxonomy" id="211455"/>
    <lineage>
        <taxon>Bacteria</taxon>
        <taxon>Bacillati</taxon>
        <taxon>Actinomycetota</taxon>
        <taxon>Actinomycetes</taxon>
        <taxon>Pseudonocardiales</taxon>
        <taxon>Pseudonocardiaceae</taxon>
        <taxon>Pseudonocardia</taxon>
        <taxon>environmental samples</taxon>
    </lineage>
</organism>
<evidence type="ECO:0000256" key="1">
    <source>
        <dbReference type="SAM" id="MobiDB-lite"/>
    </source>
</evidence>
<gene>
    <name evidence="2" type="ORF">AVDCRST_MAG66-2167</name>
</gene>
<reference evidence="2" key="1">
    <citation type="submission" date="2020-02" db="EMBL/GenBank/DDBJ databases">
        <authorList>
            <person name="Meier V. D."/>
        </authorList>
    </citation>
    <scope>NUCLEOTIDE SEQUENCE</scope>
    <source>
        <strain evidence="2">AVDCRST_MAG66</strain>
    </source>
</reference>
<feature type="compositionally biased region" description="Basic residues" evidence="1">
    <location>
        <begin position="27"/>
        <end position="38"/>
    </location>
</feature>
<accession>A0A6J4PKT0</accession>
<feature type="region of interest" description="Disordered" evidence="1">
    <location>
        <begin position="1"/>
        <end position="38"/>
    </location>
</feature>